<feature type="transmembrane region" description="Helical" evidence="6">
    <location>
        <begin position="173"/>
        <end position="190"/>
    </location>
</feature>
<evidence type="ECO:0000256" key="1">
    <source>
        <dbReference type="ARBA" id="ARBA00004141"/>
    </source>
</evidence>
<keyword evidence="4 6" id="KW-0472">Membrane</keyword>
<evidence type="ECO:0000256" key="6">
    <source>
        <dbReference type="SAM" id="Phobius"/>
    </source>
</evidence>
<organism evidence="7 8">
    <name type="scientific">Polarella glacialis</name>
    <name type="common">Dinoflagellate</name>
    <dbReference type="NCBI Taxonomy" id="89957"/>
    <lineage>
        <taxon>Eukaryota</taxon>
        <taxon>Sar</taxon>
        <taxon>Alveolata</taxon>
        <taxon>Dinophyceae</taxon>
        <taxon>Suessiales</taxon>
        <taxon>Suessiaceae</taxon>
        <taxon>Polarella</taxon>
    </lineage>
</organism>
<keyword evidence="2 6" id="KW-0812">Transmembrane</keyword>
<evidence type="ECO:0000256" key="5">
    <source>
        <dbReference type="SAM" id="MobiDB-lite"/>
    </source>
</evidence>
<dbReference type="InterPro" id="IPR004254">
    <property type="entry name" value="AdipoR/HlyIII-related"/>
</dbReference>
<evidence type="ECO:0000313" key="8">
    <source>
        <dbReference type="Proteomes" id="UP000626109"/>
    </source>
</evidence>
<dbReference type="Proteomes" id="UP000626109">
    <property type="component" value="Unassembled WGS sequence"/>
</dbReference>
<dbReference type="EMBL" id="CAJNNW010035950">
    <property type="protein sequence ID" value="CAE8731040.1"/>
    <property type="molecule type" value="Genomic_DNA"/>
</dbReference>
<feature type="transmembrane region" description="Helical" evidence="6">
    <location>
        <begin position="269"/>
        <end position="288"/>
    </location>
</feature>
<gene>
    <name evidence="7" type="ORF">PGLA2088_LOCUS45899</name>
</gene>
<keyword evidence="3 6" id="KW-1133">Transmembrane helix</keyword>
<sequence length="299" mass="32398">MRAANDHISGLSGGELGELDDSSDGTETSETETETSIGNVSETTRGVAMPPSLLNGPMAGKLQWYAPPRRPYTRRELLADRIVNDGGFLLACCCWPLLASSSFRAGDSLLKQMGFAASSFGFIAMTGCSTLYHRRAWDRSADGWLLSLDHFGISFMIMGSYAPLMLQANCMRILVFVWAVGIGGLLMEALRHTKPCGTADAETKGKESQALWSVIDIIHLVRYVVMGWAIVAAWSDMAIFPQHTLNLAIGGGLCFTLGIPFFVSGCLEFHLAVWHAFVLAGSICFFLLDYQDIVGVAPA</sequence>
<proteinExistence type="predicted"/>
<feature type="transmembrane region" description="Helical" evidence="6">
    <location>
        <begin position="144"/>
        <end position="166"/>
    </location>
</feature>
<dbReference type="GO" id="GO:0016020">
    <property type="term" value="C:membrane"/>
    <property type="evidence" value="ECO:0007669"/>
    <property type="project" value="UniProtKB-SubCell"/>
</dbReference>
<feature type="region of interest" description="Disordered" evidence="5">
    <location>
        <begin position="1"/>
        <end position="54"/>
    </location>
</feature>
<name>A0A813LPB6_POLGL</name>
<comment type="subcellular location">
    <subcellularLocation>
        <location evidence="1">Membrane</location>
        <topology evidence="1">Multi-pass membrane protein</topology>
    </subcellularLocation>
</comment>
<feature type="transmembrane region" description="Helical" evidence="6">
    <location>
        <begin position="210"/>
        <end position="233"/>
    </location>
</feature>
<feature type="transmembrane region" description="Helical" evidence="6">
    <location>
        <begin position="113"/>
        <end position="132"/>
    </location>
</feature>
<evidence type="ECO:0000256" key="2">
    <source>
        <dbReference type="ARBA" id="ARBA00022692"/>
    </source>
</evidence>
<dbReference type="Pfam" id="PF03006">
    <property type="entry name" value="HlyIII"/>
    <property type="match status" value="1"/>
</dbReference>
<evidence type="ECO:0000256" key="3">
    <source>
        <dbReference type="ARBA" id="ARBA00022989"/>
    </source>
</evidence>
<evidence type="ECO:0000313" key="7">
    <source>
        <dbReference type="EMBL" id="CAE8731040.1"/>
    </source>
</evidence>
<reference evidence="7" key="1">
    <citation type="submission" date="2021-02" db="EMBL/GenBank/DDBJ databases">
        <authorList>
            <person name="Dougan E. K."/>
            <person name="Rhodes N."/>
            <person name="Thang M."/>
            <person name="Chan C."/>
        </authorList>
    </citation>
    <scope>NUCLEOTIDE SEQUENCE</scope>
</reference>
<feature type="compositionally biased region" description="Acidic residues" evidence="5">
    <location>
        <begin position="17"/>
        <end position="33"/>
    </location>
</feature>
<protein>
    <submittedName>
        <fullName evidence="7">Uncharacterized protein</fullName>
    </submittedName>
</protein>
<feature type="transmembrane region" description="Helical" evidence="6">
    <location>
        <begin position="245"/>
        <end position="263"/>
    </location>
</feature>
<comment type="caution">
    <text evidence="7">The sequence shown here is derived from an EMBL/GenBank/DDBJ whole genome shotgun (WGS) entry which is preliminary data.</text>
</comment>
<evidence type="ECO:0000256" key="4">
    <source>
        <dbReference type="ARBA" id="ARBA00023136"/>
    </source>
</evidence>
<dbReference type="AlphaFoldDB" id="A0A813LPB6"/>
<accession>A0A813LPB6</accession>